<name>A0A7W9U1E8_9BURK</name>
<dbReference type="Proteomes" id="UP000571554">
    <property type="component" value="Unassembled WGS sequence"/>
</dbReference>
<protein>
    <submittedName>
        <fullName evidence="1">Uncharacterized protein</fullName>
    </submittedName>
</protein>
<evidence type="ECO:0000313" key="1">
    <source>
        <dbReference type="EMBL" id="MBB6105129.1"/>
    </source>
</evidence>
<proteinExistence type="predicted"/>
<sequence>MSGITVVTTGESSVEYNRETVKKNLGIFFMALGAALRANEESSSKAARVKDAIRIKAAA</sequence>
<dbReference type="AlphaFoldDB" id="A0A7W9U1E8"/>
<evidence type="ECO:0000313" key="2">
    <source>
        <dbReference type="Proteomes" id="UP000571554"/>
    </source>
</evidence>
<keyword evidence="2" id="KW-1185">Reference proteome</keyword>
<gene>
    <name evidence="1" type="ORF">F4827_004994</name>
</gene>
<comment type="caution">
    <text evidence="1">The sequence shown here is derived from an EMBL/GenBank/DDBJ whole genome shotgun (WGS) entry which is preliminary data.</text>
</comment>
<dbReference type="EMBL" id="JACHBW010000015">
    <property type="protein sequence ID" value="MBB6105129.1"/>
    <property type="molecule type" value="Genomic_DNA"/>
</dbReference>
<accession>A0A7W9U1E8</accession>
<organism evidence="1 2">
    <name type="scientific">Paraburkholderia bannensis</name>
    <dbReference type="NCBI Taxonomy" id="765414"/>
    <lineage>
        <taxon>Bacteria</taxon>
        <taxon>Pseudomonadati</taxon>
        <taxon>Pseudomonadota</taxon>
        <taxon>Betaproteobacteria</taxon>
        <taxon>Burkholderiales</taxon>
        <taxon>Burkholderiaceae</taxon>
        <taxon>Paraburkholderia</taxon>
    </lineage>
</organism>
<reference evidence="1 2" key="1">
    <citation type="submission" date="2020-08" db="EMBL/GenBank/DDBJ databases">
        <title>Above-ground endophytic microbial communities from plants in different locations in the United States.</title>
        <authorList>
            <person name="Frank C."/>
        </authorList>
    </citation>
    <scope>NUCLEOTIDE SEQUENCE [LARGE SCALE GENOMIC DNA]</scope>
    <source>
        <strain evidence="1 2">WP4_2_2</strain>
    </source>
</reference>